<comment type="caution">
    <text evidence="2">The sequence shown here is derived from an EMBL/GenBank/DDBJ whole genome shotgun (WGS) entry which is preliminary data.</text>
</comment>
<dbReference type="Pfam" id="PF00665">
    <property type="entry name" value="rve"/>
    <property type="match status" value="1"/>
</dbReference>
<dbReference type="SUPFAM" id="SSF46689">
    <property type="entry name" value="Homeodomain-like"/>
    <property type="match status" value="1"/>
</dbReference>
<dbReference type="EMBL" id="JAWONS010000280">
    <property type="protein sequence ID" value="MDW2799652.1"/>
    <property type="molecule type" value="Genomic_DNA"/>
</dbReference>
<proteinExistence type="predicted"/>
<dbReference type="SUPFAM" id="SSF53098">
    <property type="entry name" value="Ribonuclease H-like"/>
    <property type="match status" value="1"/>
</dbReference>
<dbReference type="Pfam" id="PF13565">
    <property type="entry name" value="HTH_32"/>
    <property type="match status" value="1"/>
</dbReference>
<dbReference type="InterPro" id="IPR036397">
    <property type="entry name" value="RNaseH_sf"/>
</dbReference>
<evidence type="ECO:0000313" key="3">
    <source>
        <dbReference type="Proteomes" id="UP001276854"/>
    </source>
</evidence>
<sequence>MIQEKTHDIALMRYSIIAPLISGLQDNYSSHEAFFRDASARGVTAPDGSTKHFAPTTIKKWYNNYNRGGFDALVPSSRADLGKPRKLDDDLKDQIRFLKTNYPRMSAAAIFRQLYDNGSIRPGELSESTVNRYLNLLAVEMKTTTNQDMRRYERPHINEVWCGDSSVGPYFKTADGKKHKVYIIALIDDASRFIVGIDIFFNDNFVNLMSVMKSAVAKYGRPQLFNFDNGSSYKNKQMELLAARIGSVIHYDQPYTPTQKAKIERWFRTMKDQWMAALDIRDFQSLEQLKGNLMAYVQHYNQSVHSSLKGQTPQDRFFSEPERIRRLTDEEIAQDFLLEIERRVSSDSVIVINQIEYEVDCRFARQRIHLRYSPDMKEIFILEADGTLTPIRLLNKQENAFAKREKLHLCRGEEQ</sequence>
<dbReference type="Proteomes" id="UP001276854">
    <property type="component" value="Unassembled WGS sequence"/>
</dbReference>
<keyword evidence="3" id="KW-1185">Reference proteome</keyword>
<dbReference type="RefSeq" id="WP_318065838.1">
    <property type="nucleotide sequence ID" value="NZ_JAWONS010000280.1"/>
</dbReference>
<reference evidence="2 3" key="1">
    <citation type="submission" date="2023-10" db="EMBL/GenBank/DDBJ databases">
        <title>A novel Glycoside Hydrolase 43-Like Enzyme from Clostrdium boliviensis is an Endo-xylanase, and a Candidate for Xylooligosaccharides Production from Different Xylan Substrates.</title>
        <authorList>
            <person name="Alvarez M.T."/>
            <person name="Rocabado-Villegas L.R."/>
            <person name="Salas-Veizaga D.M."/>
            <person name="Linares-Pasten J.A."/>
            <person name="Gudmundsdottir E.E."/>
            <person name="Hreggvidsson G.O."/>
            <person name="Adlercreutz P."/>
            <person name="Nordberg Karlsson E."/>
        </authorList>
    </citation>
    <scope>NUCLEOTIDE SEQUENCE [LARGE SCALE GENOMIC DNA]</scope>
    <source>
        <strain evidence="2 3">E-1</strain>
    </source>
</reference>
<dbReference type="PANTHER" id="PTHR35004:SF6">
    <property type="entry name" value="TRANSPOSASE"/>
    <property type="match status" value="1"/>
</dbReference>
<dbReference type="PROSITE" id="PS50994">
    <property type="entry name" value="INTEGRASE"/>
    <property type="match status" value="1"/>
</dbReference>
<dbReference type="Gene3D" id="3.30.420.10">
    <property type="entry name" value="Ribonuclease H-like superfamily/Ribonuclease H"/>
    <property type="match status" value="1"/>
</dbReference>
<protein>
    <submittedName>
        <fullName evidence="2">DDE-type integrase/transposase/recombinase</fullName>
    </submittedName>
</protein>
<dbReference type="InterPro" id="IPR001584">
    <property type="entry name" value="Integrase_cat-core"/>
</dbReference>
<gene>
    <name evidence="2" type="ORF">RZO55_18925</name>
</gene>
<dbReference type="InterPro" id="IPR012337">
    <property type="entry name" value="RNaseH-like_sf"/>
</dbReference>
<evidence type="ECO:0000259" key="1">
    <source>
        <dbReference type="PROSITE" id="PS50994"/>
    </source>
</evidence>
<accession>A0ABU4GPU4</accession>
<evidence type="ECO:0000313" key="2">
    <source>
        <dbReference type="EMBL" id="MDW2799652.1"/>
    </source>
</evidence>
<dbReference type="InterPro" id="IPR009057">
    <property type="entry name" value="Homeodomain-like_sf"/>
</dbReference>
<dbReference type="PANTHER" id="PTHR35004">
    <property type="entry name" value="TRANSPOSASE RV3428C-RELATED"/>
    <property type="match status" value="1"/>
</dbReference>
<name>A0ABU4GPU4_9CLOT</name>
<organism evidence="2 3">
    <name type="scientific">Clostridium boliviensis</name>
    <dbReference type="NCBI Taxonomy" id="318465"/>
    <lineage>
        <taxon>Bacteria</taxon>
        <taxon>Bacillati</taxon>
        <taxon>Bacillota</taxon>
        <taxon>Clostridia</taxon>
        <taxon>Eubacteriales</taxon>
        <taxon>Clostridiaceae</taxon>
        <taxon>Clostridium</taxon>
    </lineage>
</organism>
<feature type="domain" description="Integrase catalytic" evidence="1">
    <location>
        <begin position="151"/>
        <end position="321"/>
    </location>
</feature>